<comment type="catalytic activity">
    <reaction evidence="5">
        <text>an N-terminal L-alpha-aminoacyl-[protein] + L-arginyl-tRNA(Arg) = an N-terminal L-arginyl-L-aminoacyl-[protein] + tRNA(Arg) + H(+)</text>
        <dbReference type="Rhea" id="RHEA:10208"/>
        <dbReference type="Rhea" id="RHEA-COMP:9658"/>
        <dbReference type="Rhea" id="RHEA-COMP:9673"/>
        <dbReference type="Rhea" id="RHEA-COMP:10636"/>
        <dbReference type="Rhea" id="RHEA-COMP:10638"/>
        <dbReference type="ChEBI" id="CHEBI:15378"/>
        <dbReference type="ChEBI" id="CHEBI:78442"/>
        <dbReference type="ChEBI" id="CHEBI:78513"/>
        <dbReference type="ChEBI" id="CHEBI:78597"/>
        <dbReference type="ChEBI" id="CHEBI:83562"/>
        <dbReference type="EC" id="2.3.2.8"/>
    </reaction>
</comment>
<evidence type="ECO:0000256" key="2">
    <source>
        <dbReference type="ARBA" id="ARBA00022679"/>
    </source>
</evidence>
<dbReference type="EMBL" id="JBEHCU010005418">
    <property type="protein sequence ID" value="KAL1399895.1"/>
    <property type="molecule type" value="Genomic_DNA"/>
</dbReference>
<dbReference type="PANTHER" id="PTHR21367:SF1">
    <property type="entry name" value="ARGINYL-TRNA--PROTEIN TRANSFERASE 1"/>
    <property type="match status" value="1"/>
</dbReference>
<evidence type="ECO:0000313" key="9">
    <source>
        <dbReference type="EMBL" id="KAL1399895.1"/>
    </source>
</evidence>
<dbReference type="GO" id="GO:0004057">
    <property type="term" value="F:arginyl-tRNA--protein transferase activity"/>
    <property type="evidence" value="ECO:0007669"/>
    <property type="project" value="UniProtKB-EC"/>
</dbReference>
<evidence type="ECO:0000313" key="10">
    <source>
        <dbReference type="Proteomes" id="UP001562425"/>
    </source>
</evidence>
<evidence type="ECO:0000256" key="5">
    <source>
        <dbReference type="PIRNR" id="PIRNR037207"/>
    </source>
</evidence>
<feature type="compositionally biased region" description="Gly residues" evidence="6">
    <location>
        <begin position="109"/>
        <end position="121"/>
    </location>
</feature>
<feature type="region of interest" description="Disordered" evidence="6">
    <location>
        <begin position="101"/>
        <end position="121"/>
    </location>
</feature>
<dbReference type="InterPro" id="IPR016181">
    <property type="entry name" value="Acyl_CoA_acyltransferase"/>
</dbReference>
<evidence type="ECO:0000256" key="6">
    <source>
        <dbReference type="SAM" id="MobiDB-lite"/>
    </source>
</evidence>
<protein>
    <recommendedName>
        <fullName evidence="5">Arginyl-tRNA--protein transferase 1</fullName>
        <shortName evidence="5">Arginyltransferase 1</shortName>
        <shortName evidence="5">R-transferase 1</shortName>
        <ecNumber evidence="5">2.3.2.8</ecNumber>
    </recommendedName>
    <alternativeName>
        <fullName evidence="5">Arginine-tRNA--protein transferase 1</fullName>
    </alternativeName>
</protein>
<feature type="domain" description="N-end aminoacyl transferase N-terminal" evidence="7">
    <location>
        <begin position="14"/>
        <end position="85"/>
    </location>
</feature>
<dbReference type="InterPro" id="IPR030700">
    <property type="entry name" value="N-end_Aminoacyl_Trfase"/>
</dbReference>
<evidence type="ECO:0000256" key="4">
    <source>
        <dbReference type="ARBA" id="ARBA00023315"/>
    </source>
</evidence>
<keyword evidence="4 5" id="KW-0012">Acyltransferase</keyword>
<evidence type="ECO:0000259" key="8">
    <source>
        <dbReference type="Pfam" id="PF04377"/>
    </source>
</evidence>
<dbReference type="InterPro" id="IPR017137">
    <property type="entry name" value="Arg-tRNA-P_Trfase_1_euk"/>
</dbReference>
<dbReference type="EC" id="2.3.2.8" evidence="5"/>
<gene>
    <name evidence="9" type="ORF">pipiens_007865</name>
</gene>
<feature type="domain" description="N-end rule aminoacyl transferase C-terminal" evidence="8">
    <location>
        <begin position="310"/>
        <end position="446"/>
    </location>
</feature>
<evidence type="ECO:0000259" key="7">
    <source>
        <dbReference type="Pfam" id="PF04376"/>
    </source>
</evidence>
<organism evidence="9 10">
    <name type="scientific">Culex pipiens pipiens</name>
    <name type="common">Northern house mosquito</name>
    <dbReference type="NCBI Taxonomy" id="38569"/>
    <lineage>
        <taxon>Eukaryota</taxon>
        <taxon>Metazoa</taxon>
        <taxon>Ecdysozoa</taxon>
        <taxon>Arthropoda</taxon>
        <taxon>Hexapoda</taxon>
        <taxon>Insecta</taxon>
        <taxon>Pterygota</taxon>
        <taxon>Neoptera</taxon>
        <taxon>Endopterygota</taxon>
        <taxon>Diptera</taxon>
        <taxon>Nematocera</taxon>
        <taxon>Culicoidea</taxon>
        <taxon>Culicidae</taxon>
        <taxon>Culicinae</taxon>
        <taxon>Culicini</taxon>
        <taxon>Culex</taxon>
        <taxon>Culex</taxon>
    </lineage>
</organism>
<sequence>MFSIVDFYGKQANYSCGYCKQPKSCQSHGMWAHSLTVQDYQDLIDRGWRRSGSYCYKPEMDTTCCPSYTIKCDAMGFRLNKSHKKIIKRVNKFLRDGLKGEGDDETGRLNGGEGGGSGGDLEMGEVARNPRKELAVGKLNLVGKVAEGDVATEGLGVKEPVVKAVGSDSNLSAKSQPTCQGSPPKKAKLLRIERKRERLIQKGLSAEEIASSMKAAKGKNVEKSLEDFLDEAPKEGEEAAHRLKVKLVPSSEGASSVEYSLYRAYQTAVHQDPPDKLKMDRYKRFLVMSPLKLVTIATASDEFRRTLDRSFALYSKYQTAVHNDPPGAVGEYQDFLVKSPLKMLPGQSAPSCGLGSYHQQYWLDDRLIAVGVIDLLPSCVSSVYFFYDPEFRFLSLGTYGSLRELAFTRKLQQQLASISSYYMGFYIHSCPKMRYKSNLSPSFLLCPEVYSWHPLDQRVIGLLDRSKYCRLNEDPAAEDGNRTRPSDVRNVLILHGSSYQRYSSYLKEIGSPELEENVITYAKLVGKVCSGRMLLYEG</sequence>
<comment type="function">
    <text evidence="5">Involved in the post-translational conjugation of arginine to the N-terminal aspartate or glutamate of a protein. This arginylation is required for degradation of the protein via the ubiquitin pathway.</text>
</comment>
<comment type="caution">
    <text evidence="9">The sequence shown here is derived from an EMBL/GenBank/DDBJ whole genome shotgun (WGS) entry which is preliminary data.</text>
</comment>
<evidence type="ECO:0000256" key="3">
    <source>
        <dbReference type="ARBA" id="ARBA00022786"/>
    </source>
</evidence>
<keyword evidence="2 5" id="KW-0808">Transferase</keyword>
<evidence type="ECO:0000256" key="1">
    <source>
        <dbReference type="ARBA" id="ARBA00009991"/>
    </source>
</evidence>
<keyword evidence="10" id="KW-1185">Reference proteome</keyword>
<name>A0ABD1DJJ3_CULPP</name>
<dbReference type="InterPro" id="IPR007472">
    <property type="entry name" value="N-end_Aminoacyl_Trfase_C"/>
</dbReference>
<dbReference type="Proteomes" id="UP001562425">
    <property type="component" value="Unassembled WGS sequence"/>
</dbReference>
<accession>A0ABD1DJJ3</accession>
<dbReference type="Pfam" id="PF04376">
    <property type="entry name" value="ATE_N"/>
    <property type="match status" value="1"/>
</dbReference>
<proteinExistence type="inferred from homology"/>
<dbReference type="AlphaFoldDB" id="A0ABD1DJJ3"/>
<dbReference type="SUPFAM" id="SSF55729">
    <property type="entry name" value="Acyl-CoA N-acyltransferases (Nat)"/>
    <property type="match status" value="1"/>
</dbReference>
<dbReference type="Pfam" id="PF04377">
    <property type="entry name" value="ATE_C"/>
    <property type="match status" value="1"/>
</dbReference>
<reference evidence="9 10" key="1">
    <citation type="submission" date="2024-05" db="EMBL/GenBank/DDBJ databases">
        <title>Culex pipiens pipiens assembly and annotation.</title>
        <authorList>
            <person name="Alout H."/>
            <person name="Durand T."/>
        </authorList>
    </citation>
    <scope>NUCLEOTIDE SEQUENCE [LARGE SCALE GENOMIC DNA]</scope>
    <source>
        <strain evidence="9">HA-2024</strain>
        <tissue evidence="9">Whole body</tissue>
    </source>
</reference>
<comment type="similarity">
    <text evidence="1 5">Belongs to the R-transferase family.</text>
</comment>
<dbReference type="InterPro" id="IPR007471">
    <property type="entry name" value="N-end_Aminoacyl_Trfase_N"/>
</dbReference>
<dbReference type="PANTHER" id="PTHR21367">
    <property type="entry name" value="ARGININE-TRNA-PROTEIN TRANSFERASE 1"/>
    <property type="match status" value="1"/>
</dbReference>
<dbReference type="PIRSF" id="PIRSF037207">
    <property type="entry name" value="ATE1_euk"/>
    <property type="match status" value="1"/>
</dbReference>
<keyword evidence="3 5" id="KW-0833">Ubl conjugation pathway</keyword>